<gene>
    <name evidence="4" type="ORF">DKG75_17065</name>
</gene>
<reference evidence="5" key="1">
    <citation type="submission" date="2018-05" db="EMBL/GenBank/DDBJ databases">
        <title>Zavarzinia sp. HR-AS.</title>
        <authorList>
            <person name="Lee Y."/>
            <person name="Jeon C.O."/>
        </authorList>
    </citation>
    <scope>NUCLEOTIDE SEQUENCE [LARGE SCALE GENOMIC DNA]</scope>
    <source>
        <strain evidence="5">DSM 1231</strain>
    </source>
</reference>
<dbReference type="InterPro" id="IPR032711">
    <property type="entry name" value="SoxY"/>
</dbReference>
<dbReference type="Proteomes" id="UP000246077">
    <property type="component" value="Unassembled WGS sequence"/>
</dbReference>
<feature type="signal peptide" evidence="1">
    <location>
        <begin position="1"/>
        <end position="22"/>
    </location>
</feature>
<organism evidence="4 5">
    <name type="scientific">Zavarzinia compransoris</name>
    <dbReference type="NCBI Taxonomy" id="1264899"/>
    <lineage>
        <taxon>Bacteria</taxon>
        <taxon>Pseudomonadati</taxon>
        <taxon>Pseudomonadota</taxon>
        <taxon>Alphaproteobacteria</taxon>
        <taxon>Rhodospirillales</taxon>
        <taxon>Zavarziniaceae</taxon>
        <taxon>Zavarzinia</taxon>
    </lineage>
</organism>
<dbReference type="Pfam" id="PF13501">
    <property type="entry name" value="SoxY"/>
    <property type="match status" value="1"/>
</dbReference>
<feature type="domain" description="Ig-like SoxY" evidence="3">
    <location>
        <begin position="39"/>
        <end position="143"/>
    </location>
</feature>
<proteinExistence type="predicted"/>
<keyword evidence="1" id="KW-0732">Signal</keyword>
<feature type="chain" id="PRO_5016233680" evidence="1">
    <location>
        <begin position="23"/>
        <end position="255"/>
    </location>
</feature>
<dbReference type="EMBL" id="QGLF01000005">
    <property type="protein sequence ID" value="PWR18701.1"/>
    <property type="molecule type" value="Genomic_DNA"/>
</dbReference>
<dbReference type="InterPro" id="IPR013783">
    <property type="entry name" value="Ig-like_fold"/>
</dbReference>
<evidence type="ECO:0000259" key="2">
    <source>
        <dbReference type="Pfam" id="PF08770"/>
    </source>
</evidence>
<name>A0A317DVZ0_9PROT</name>
<evidence type="ECO:0000256" key="1">
    <source>
        <dbReference type="SAM" id="SignalP"/>
    </source>
</evidence>
<dbReference type="OrthoDB" id="5343309at2"/>
<protein>
    <submittedName>
        <fullName evidence="4">Quinoprotein dehydrogenase-associated SoxYZ-like carrier</fullName>
    </submittedName>
</protein>
<keyword evidence="5" id="KW-1185">Reference proteome</keyword>
<dbReference type="Gene3D" id="2.60.40.2470">
    <property type="entry name" value="SoxY domain"/>
    <property type="match status" value="1"/>
</dbReference>
<dbReference type="Gene3D" id="2.60.40.10">
    <property type="entry name" value="Immunoglobulins"/>
    <property type="match status" value="1"/>
</dbReference>
<comment type="caution">
    <text evidence="4">The sequence shown here is derived from an EMBL/GenBank/DDBJ whole genome shotgun (WGS) entry which is preliminary data.</text>
</comment>
<evidence type="ECO:0000313" key="5">
    <source>
        <dbReference type="Proteomes" id="UP000246077"/>
    </source>
</evidence>
<dbReference type="InterPro" id="IPR014880">
    <property type="entry name" value="SoxZ_dom"/>
</dbReference>
<dbReference type="InterPro" id="IPR038162">
    <property type="entry name" value="SoxY_sf"/>
</dbReference>
<dbReference type="AlphaFoldDB" id="A0A317DVZ0"/>
<dbReference type="RefSeq" id="WP_109922390.1">
    <property type="nucleotide sequence ID" value="NZ_QGLF01000005.1"/>
</dbReference>
<dbReference type="InterPro" id="IPR030831">
    <property type="entry name" value="Fuse-rel_SoxYZ"/>
</dbReference>
<evidence type="ECO:0000259" key="3">
    <source>
        <dbReference type="Pfam" id="PF13501"/>
    </source>
</evidence>
<evidence type="ECO:0000313" key="4">
    <source>
        <dbReference type="EMBL" id="PWR18701.1"/>
    </source>
</evidence>
<dbReference type="InterPro" id="IPR014756">
    <property type="entry name" value="Ig_E-set"/>
</dbReference>
<dbReference type="NCBIfam" id="TIGR04557">
    <property type="entry name" value="fuse_rel_SoxYZ"/>
    <property type="match status" value="1"/>
</dbReference>
<dbReference type="SUPFAM" id="SSF81296">
    <property type="entry name" value="E set domains"/>
    <property type="match status" value="1"/>
</dbReference>
<accession>A0A317DVZ0</accession>
<feature type="domain" description="Sulphur oxidation protein SoxZ" evidence="2">
    <location>
        <begin position="170"/>
        <end position="251"/>
    </location>
</feature>
<dbReference type="Pfam" id="PF08770">
    <property type="entry name" value="SoxZ"/>
    <property type="match status" value="1"/>
</dbReference>
<sequence>MITRRLLLGAGAALSLGPRARAAEPADPLQSISWAEMREQFLGGGPVVFDDGVALSAPSSAEDALQVPFLADAGKLGPVTRLVAFADLNPIPLILDYRPGALAPLIAARFKIQQATPLRVAALDARGLWHVAGQWVDAMGGGCTAPALAHGTDDWTAHLGESEARVFARDGRRRLRVSFRHPMDTGLAAGIPAFFIERVTVEKPDGSLLGALETFEPVSENPLLTVELPAALALPAVVIRARDNNGNVFRRPVTL</sequence>